<dbReference type="Proteomes" id="UP000257123">
    <property type="component" value="Unassembled WGS sequence"/>
</dbReference>
<dbReference type="PROSITE" id="PS51379">
    <property type="entry name" value="4FE4S_FER_2"/>
    <property type="match status" value="3"/>
</dbReference>
<evidence type="ECO:0000256" key="6">
    <source>
        <dbReference type="ARBA" id="ARBA00023014"/>
    </source>
</evidence>
<feature type="binding site" evidence="7">
    <location>
        <position position="130"/>
    </location>
    <ligand>
        <name>[4Fe-4S] cluster</name>
        <dbReference type="ChEBI" id="CHEBI:49883"/>
        <label>4</label>
    </ligand>
</feature>
<dbReference type="RefSeq" id="WP_116422154.1">
    <property type="nucleotide sequence ID" value="NZ_NMUE01000080.1"/>
</dbReference>
<dbReference type="SUPFAM" id="SSF54862">
    <property type="entry name" value="4Fe-4S ferredoxins"/>
    <property type="match status" value="1"/>
</dbReference>
<organism evidence="11 12">
    <name type="scientific">Pyrobaculum aerophilum</name>
    <dbReference type="NCBI Taxonomy" id="13773"/>
    <lineage>
        <taxon>Archaea</taxon>
        <taxon>Thermoproteota</taxon>
        <taxon>Thermoprotei</taxon>
        <taxon>Thermoproteales</taxon>
        <taxon>Thermoproteaceae</taxon>
        <taxon>Pyrobaculum</taxon>
    </lineage>
</organism>
<dbReference type="GO" id="GO:0046872">
    <property type="term" value="F:metal ion binding"/>
    <property type="evidence" value="ECO:0007669"/>
    <property type="project" value="UniProtKB-KW"/>
</dbReference>
<feature type="binding site" evidence="7">
    <location>
        <position position="103"/>
    </location>
    <ligand>
        <name>[4Fe-4S] cluster</name>
        <dbReference type="ChEBI" id="CHEBI:49883"/>
        <label>3</label>
    </ligand>
</feature>
<name>A0A371R4H7_9CREN</name>
<keyword evidence="8" id="KW-0812">Transmembrane</keyword>
<feature type="binding site" evidence="7">
    <location>
        <position position="25"/>
    </location>
    <ligand>
        <name>[4Fe-4S] cluster</name>
        <dbReference type="ChEBI" id="CHEBI:49883"/>
        <label>1</label>
    </ligand>
</feature>
<feature type="binding site" evidence="7">
    <location>
        <position position="98"/>
    </location>
    <ligand>
        <name>[4Fe-4S] cluster</name>
        <dbReference type="ChEBI" id="CHEBI:49883"/>
        <label>3</label>
    </ligand>
</feature>
<proteinExistence type="predicted"/>
<evidence type="ECO:0000256" key="5">
    <source>
        <dbReference type="ARBA" id="ARBA00023004"/>
    </source>
</evidence>
<dbReference type="GO" id="GO:0051539">
    <property type="term" value="F:4 iron, 4 sulfur cluster binding"/>
    <property type="evidence" value="ECO:0007669"/>
    <property type="project" value="UniProtKB-KW"/>
</dbReference>
<dbReference type="AlphaFoldDB" id="A0A371R4H7"/>
<feature type="binding site" evidence="7">
    <location>
        <position position="32"/>
    </location>
    <ligand>
        <name>[4Fe-4S] cluster</name>
        <dbReference type="ChEBI" id="CHEBI:49883"/>
        <label>2</label>
    </ligand>
</feature>
<keyword evidence="8" id="KW-0472">Membrane</keyword>
<dbReference type="InterPro" id="IPR014603">
    <property type="entry name" value="Formate_DH_Fe-S_su"/>
</dbReference>
<evidence type="ECO:0000256" key="4">
    <source>
        <dbReference type="ARBA" id="ARBA00022737"/>
    </source>
</evidence>
<dbReference type="Gene3D" id="3.30.70.20">
    <property type="match status" value="2"/>
</dbReference>
<feature type="binding site" evidence="7">
    <location>
        <position position="137"/>
    </location>
    <ligand>
        <name>[4Fe-4S] cluster</name>
        <dbReference type="ChEBI" id="CHEBI:49883"/>
        <label>3</label>
    </ligand>
</feature>
<keyword evidence="4" id="KW-0677">Repeat</keyword>
<evidence type="ECO:0000256" key="7">
    <source>
        <dbReference type="PIRSR" id="PIRSR036298-50"/>
    </source>
</evidence>
<evidence type="ECO:0000313" key="10">
    <source>
        <dbReference type="EMBL" id="RFA92692.1"/>
    </source>
</evidence>
<evidence type="ECO:0000256" key="8">
    <source>
        <dbReference type="SAM" id="Phobius"/>
    </source>
</evidence>
<comment type="caution">
    <text evidence="11">The sequence shown here is derived from an EMBL/GenBank/DDBJ whole genome shotgun (WGS) entry which is preliminary data.</text>
</comment>
<protein>
    <submittedName>
        <fullName evidence="11">Formate dehydrogenase</fullName>
    </submittedName>
</protein>
<dbReference type="Pfam" id="PF13247">
    <property type="entry name" value="Fer4_11"/>
    <property type="match status" value="1"/>
</dbReference>
<feature type="binding site" evidence="7">
    <location>
        <position position="127"/>
    </location>
    <ligand>
        <name>[4Fe-4S] cluster</name>
        <dbReference type="ChEBI" id="CHEBI:49883"/>
        <label>4</label>
    </ligand>
</feature>
<dbReference type="PANTHER" id="PTHR43545">
    <property type="entry name" value="FORMATE DEHYDROGENASE, NITRATE-INDUCIBLE, IRON-SULFUR SUBUNIT"/>
    <property type="match status" value="1"/>
</dbReference>
<feature type="binding site" evidence="7">
    <location>
        <position position="95"/>
    </location>
    <ligand>
        <name>[4Fe-4S] cluster</name>
        <dbReference type="ChEBI" id="CHEBI:49883"/>
        <label>3</label>
    </ligand>
</feature>
<feature type="binding site" evidence="7">
    <location>
        <position position="172"/>
    </location>
    <ligand>
        <name>[4Fe-4S] cluster</name>
        <dbReference type="ChEBI" id="CHEBI:49883"/>
        <label>1</label>
    </ligand>
</feature>
<dbReference type="Proteomes" id="UP000256877">
    <property type="component" value="Unassembled WGS sequence"/>
</dbReference>
<dbReference type="GO" id="GO:0016491">
    <property type="term" value="F:oxidoreductase activity"/>
    <property type="evidence" value="ECO:0007669"/>
    <property type="project" value="UniProtKB-ARBA"/>
</dbReference>
<feature type="binding site" evidence="7">
    <location>
        <position position="156"/>
    </location>
    <ligand>
        <name>[4Fe-4S] cluster</name>
        <dbReference type="ChEBI" id="CHEBI:49883"/>
        <label>2</label>
    </ligand>
</feature>
<feature type="binding site" evidence="7">
    <location>
        <position position="22"/>
    </location>
    <ligand>
        <name>[4Fe-4S] cluster</name>
        <dbReference type="ChEBI" id="CHEBI:49883"/>
        <label>1</label>
    </ligand>
</feature>
<dbReference type="EMBL" id="NMUE01000080">
    <property type="protein sequence ID" value="RFA92692.1"/>
    <property type="molecule type" value="Genomic_DNA"/>
</dbReference>
<dbReference type="EMBL" id="NMUF01000014">
    <property type="protein sequence ID" value="RFA98670.1"/>
    <property type="molecule type" value="Genomic_DNA"/>
</dbReference>
<sequence length="282" mass="30775">MVSLTFPKPNEGVAVLVDIDKCIGCRACQVACKDWNGRPAAKTEFAGSLTSPKWLTAEDWKVVFFYEGKTGKKLMTPAGEVTFSQFELAPLPYNCMHCAAAPCATACPVGAIKVTGEGAVVINKEECIGCGYCEAACPYDVPKKGSDGRYYKCTFCVDRIQNGRAPACVEVCPTNVFTFGPASEVIAKAREEQRRGRYVYGLEVNDYVGGSVRWIYVTSDRRAFAVKQHFSNASPRVAQQIREVLKPLTLYGGALLAVGLTIAGIAAWRQRRKEEKEEAGTK</sequence>
<feature type="binding site" evidence="7">
    <location>
        <position position="28"/>
    </location>
    <ligand>
        <name>[4Fe-4S] cluster</name>
        <dbReference type="ChEBI" id="CHEBI:49883"/>
        <label>1</label>
    </ligand>
</feature>
<keyword evidence="5 7" id="KW-0408">Iron</keyword>
<evidence type="ECO:0000256" key="1">
    <source>
        <dbReference type="ARBA" id="ARBA00004196"/>
    </source>
</evidence>
<comment type="cofactor">
    <cofactor evidence="7">
        <name>[4Fe-4S] cluster</name>
        <dbReference type="ChEBI" id="CHEBI:49883"/>
    </cofactor>
    <text evidence="7">Binds 4 [4Fe-4S] clusters per subunit.</text>
</comment>
<reference evidence="12 13" key="1">
    <citation type="submission" date="2017-07" db="EMBL/GenBank/DDBJ databases">
        <title>Draft genome sequence of aerobic hyperthermophilic archaea, Pyrobaculum aerophilum YKB31 and YKB32.</title>
        <authorList>
            <person name="Mochizuki T."/>
            <person name="Berliner A.J."/>
            <person name="Yoshida-Takashima Y."/>
            <person name="Takaki Y."/>
            <person name="Nunoura T."/>
            <person name="Takai K."/>
        </authorList>
    </citation>
    <scope>NUCLEOTIDE SEQUENCE [LARGE SCALE GENOMIC DNA]</scope>
    <source>
        <strain evidence="10 13">YKB31</strain>
        <strain evidence="11 12">YKB32</strain>
    </source>
</reference>
<dbReference type="OrthoDB" id="2837at2157"/>
<keyword evidence="3 7" id="KW-0479">Metal-binding</keyword>
<feature type="binding site" evidence="7">
    <location>
        <position position="133"/>
    </location>
    <ligand>
        <name>[4Fe-4S] cluster</name>
        <dbReference type="ChEBI" id="CHEBI:49883"/>
        <label>4</label>
    </ligand>
</feature>
<keyword evidence="6 7" id="KW-0411">Iron-sulfur</keyword>
<dbReference type="InterPro" id="IPR017896">
    <property type="entry name" value="4Fe4S_Fe-S-bd"/>
</dbReference>
<evidence type="ECO:0000259" key="9">
    <source>
        <dbReference type="PROSITE" id="PS51379"/>
    </source>
</evidence>
<feature type="domain" description="4Fe-4S ferredoxin-type" evidence="9">
    <location>
        <begin position="13"/>
        <end position="43"/>
    </location>
</feature>
<dbReference type="InterPro" id="IPR017900">
    <property type="entry name" value="4Fe4S_Fe_S_CS"/>
</dbReference>
<dbReference type="GO" id="GO:0045333">
    <property type="term" value="P:cellular respiration"/>
    <property type="evidence" value="ECO:0007669"/>
    <property type="project" value="InterPro"/>
</dbReference>
<feature type="binding site" evidence="7">
    <location>
        <position position="153"/>
    </location>
    <ligand>
        <name>[4Fe-4S] cluster</name>
        <dbReference type="ChEBI" id="CHEBI:49883"/>
        <label>2</label>
    </ligand>
</feature>
<comment type="subcellular location">
    <subcellularLocation>
        <location evidence="1">Cell envelope</location>
    </subcellularLocation>
</comment>
<evidence type="ECO:0000256" key="2">
    <source>
        <dbReference type="ARBA" id="ARBA00022485"/>
    </source>
</evidence>
<gene>
    <name evidence="10" type="ORF">CGL51_14020</name>
    <name evidence="11" type="ORF">CGL52_06545</name>
</gene>
<dbReference type="GO" id="GO:0015944">
    <property type="term" value="P:formate oxidation"/>
    <property type="evidence" value="ECO:0007669"/>
    <property type="project" value="InterPro"/>
</dbReference>
<evidence type="ECO:0000313" key="13">
    <source>
        <dbReference type="Proteomes" id="UP000257123"/>
    </source>
</evidence>
<evidence type="ECO:0000313" key="11">
    <source>
        <dbReference type="EMBL" id="RFA98670.1"/>
    </source>
</evidence>
<accession>A0A371R4H7</accession>
<dbReference type="PROSITE" id="PS00198">
    <property type="entry name" value="4FE4S_FER_1"/>
    <property type="match status" value="1"/>
</dbReference>
<dbReference type="PIRSF" id="PIRSF036298">
    <property type="entry name" value="FDH_4Fe4S"/>
    <property type="match status" value="1"/>
</dbReference>
<feature type="domain" description="4Fe-4S ferredoxin-type" evidence="9">
    <location>
        <begin position="86"/>
        <end position="117"/>
    </location>
</feature>
<dbReference type="PANTHER" id="PTHR43545:SF4">
    <property type="entry name" value="IRON-SULFUR PROTEIN"/>
    <property type="match status" value="1"/>
</dbReference>
<dbReference type="InterPro" id="IPR051555">
    <property type="entry name" value="FDH_Electron_Transfer_Unit"/>
</dbReference>
<dbReference type="Pfam" id="PF12800">
    <property type="entry name" value="Fer4_4"/>
    <property type="match status" value="1"/>
</dbReference>
<evidence type="ECO:0000256" key="3">
    <source>
        <dbReference type="ARBA" id="ARBA00022723"/>
    </source>
</evidence>
<keyword evidence="2 7" id="KW-0004">4Fe-4S</keyword>
<feature type="domain" description="4Fe-4S ferredoxin-type" evidence="9">
    <location>
        <begin position="118"/>
        <end position="147"/>
    </location>
</feature>
<feature type="binding site" evidence="7">
    <location>
        <position position="168"/>
    </location>
    <ligand>
        <name>[4Fe-4S] cluster</name>
        <dbReference type="ChEBI" id="CHEBI:49883"/>
        <label>2</label>
    </ligand>
</feature>
<feature type="transmembrane region" description="Helical" evidence="8">
    <location>
        <begin position="248"/>
        <end position="268"/>
    </location>
</feature>
<evidence type="ECO:0000313" key="12">
    <source>
        <dbReference type="Proteomes" id="UP000256877"/>
    </source>
</evidence>
<keyword evidence="8" id="KW-1133">Transmembrane helix</keyword>
<feature type="binding site" evidence="7">
    <location>
        <position position="107"/>
    </location>
    <ligand>
        <name>[4Fe-4S] cluster</name>
        <dbReference type="ChEBI" id="CHEBI:49883"/>
        <label>4</label>
    </ligand>
</feature>